<protein>
    <submittedName>
        <fullName evidence="2">Uncharacterized protein</fullName>
    </submittedName>
</protein>
<feature type="compositionally biased region" description="Polar residues" evidence="1">
    <location>
        <begin position="73"/>
        <end position="88"/>
    </location>
</feature>
<evidence type="ECO:0000313" key="3">
    <source>
        <dbReference type="Proteomes" id="UP000714275"/>
    </source>
</evidence>
<sequence length="581" mass="60725">MLTFLKSAGVRVSVATAAEPATVEKAGTEVAPTAPVLDVSPAADVASIHSANSSSSLHSPASKSSHTDAYGAPSNTGTPQAASRSLTPVQPMPVTLPQSSMQSLLVPPSPGRGPAAESVGNATPGVPGANPYPNANTGKEPHRFSFRSFSFLRSESKLTQPERKPSQQSELIHTQPRALSKAQEKEKKSRASRAFTVRALQSKASDRRARDTAAMVRSLIVGDHEMVDGRAKRSKPLSKSDLARVKAQLLEPKSANKIIEHLHEMSISSTDTGSANTGPIHAVCLDAIDKEVHEQHFVQLGSVATATVTALSDALANVHLVDLLAAPDMGFGAPASSPGLLAGAVPSAATIIDGLQQITPQLLALGFATSKAILPDHKGVVVPTDRLSVLTYWWGFEVCMPPPTIEHLGAAAYPGTALLNLLTALSLVSPGVREVLPFVRYIAQFVQTEWHMIKAADKGKGVVCCATWIMPAAMVARPWDFPDPPPATIVVGPGANLAPTASRPTTIAATPKPSVDVPRASSAYSGETGEEGARRGISSDPPVLPELKVSSPASNEGTTSIDLQVHKPSADVPRDVDSIAL</sequence>
<dbReference type="OrthoDB" id="2434934at2759"/>
<proteinExistence type="predicted"/>
<feature type="region of interest" description="Disordered" evidence="1">
    <location>
        <begin position="50"/>
        <end position="142"/>
    </location>
</feature>
<evidence type="ECO:0000256" key="1">
    <source>
        <dbReference type="SAM" id="MobiDB-lite"/>
    </source>
</evidence>
<feature type="compositionally biased region" description="Polar residues" evidence="1">
    <location>
        <begin position="551"/>
        <end position="562"/>
    </location>
</feature>
<feature type="compositionally biased region" description="Basic and acidic residues" evidence="1">
    <location>
        <begin position="156"/>
        <end position="165"/>
    </location>
</feature>
<accession>A0A9P7D3V8</accession>
<evidence type="ECO:0000313" key="2">
    <source>
        <dbReference type="EMBL" id="KAG1777496.1"/>
    </source>
</evidence>
<dbReference type="Proteomes" id="UP000714275">
    <property type="component" value="Unassembled WGS sequence"/>
</dbReference>
<dbReference type="EMBL" id="JABBWD010000020">
    <property type="protein sequence ID" value="KAG1777496.1"/>
    <property type="molecule type" value="Genomic_DNA"/>
</dbReference>
<dbReference type="AlphaFoldDB" id="A0A9P7D3V8"/>
<feature type="compositionally biased region" description="Low complexity" evidence="1">
    <location>
        <begin position="50"/>
        <end position="64"/>
    </location>
</feature>
<comment type="caution">
    <text evidence="2">The sequence shown here is derived from an EMBL/GenBank/DDBJ whole genome shotgun (WGS) entry which is preliminary data.</text>
</comment>
<gene>
    <name evidence="2" type="ORF">EV702DRAFT_263857</name>
</gene>
<feature type="compositionally biased region" description="Basic and acidic residues" evidence="1">
    <location>
        <begin position="564"/>
        <end position="581"/>
    </location>
</feature>
<reference evidence="2" key="1">
    <citation type="journal article" date="2020" name="New Phytol.">
        <title>Comparative genomics reveals dynamic genome evolution in host specialist ectomycorrhizal fungi.</title>
        <authorList>
            <person name="Lofgren L.A."/>
            <person name="Nguyen N.H."/>
            <person name="Vilgalys R."/>
            <person name="Ruytinx J."/>
            <person name="Liao H.L."/>
            <person name="Branco S."/>
            <person name="Kuo A."/>
            <person name="LaButti K."/>
            <person name="Lipzen A."/>
            <person name="Andreopoulos W."/>
            <person name="Pangilinan J."/>
            <person name="Riley R."/>
            <person name="Hundley H."/>
            <person name="Na H."/>
            <person name="Barry K."/>
            <person name="Grigoriev I.V."/>
            <person name="Stajich J.E."/>
            <person name="Kennedy P.G."/>
        </authorList>
    </citation>
    <scope>NUCLEOTIDE SEQUENCE</scope>
    <source>
        <strain evidence="2">DOB743</strain>
    </source>
</reference>
<organism evidence="2 3">
    <name type="scientific">Suillus placidus</name>
    <dbReference type="NCBI Taxonomy" id="48579"/>
    <lineage>
        <taxon>Eukaryota</taxon>
        <taxon>Fungi</taxon>
        <taxon>Dikarya</taxon>
        <taxon>Basidiomycota</taxon>
        <taxon>Agaricomycotina</taxon>
        <taxon>Agaricomycetes</taxon>
        <taxon>Agaricomycetidae</taxon>
        <taxon>Boletales</taxon>
        <taxon>Suillineae</taxon>
        <taxon>Suillaceae</taxon>
        <taxon>Suillus</taxon>
    </lineage>
</organism>
<name>A0A9P7D3V8_9AGAM</name>
<keyword evidence="3" id="KW-1185">Reference proteome</keyword>
<feature type="region of interest" description="Disordered" evidence="1">
    <location>
        <begin position="501"/>
        <end position="581"/>
    </location>
</feature>
<feature type="region of interest" description="Disordered" evidence="1">
    <location>
        <begin position="156"/>
        <end position="193"/>
    </location>
</feature>